<name>A0A564G3N7_9HYPH</name>
<evidence type="ECO:0000313" key="3">
    <source>
        <dbReference type="EMBL" id="VUF15109.1"/>
    </source>
</evidence>
<dbReference type="Proteomes" id="UP001055303">
    <property type="component" value="Unassembled WGS sequence"/>
</dbReference>
<dbReference type="Proteomes" id="UP000401717">
    <property type="component" value="Unassembled WGS sequence"/>
</dbReference>
<reference evidence="2" key="2">
    <citation type="journal article" date="2021" name="Front. Microbiol.">
        <title>Comprehensive Comparative Genomics and Phenotyping of Methylobacterium Species.</title>
        <authorList>
            <person name="Alessa O."/>
            <person name="Ogura Y."/>
            <person name="Fujitani Y."/>
            <person name="Takami H."/>
            <person name="Hayashi T."/>
            <person name="Sahin N."/>
            <person name="Tani A."/>
        </authorList>
    </citation>
    <scope>NUCLEOTIDE SEQUENCE</scope>
    <source>
        <strain evidence="2">DSM 22415</strain>
    </source>
</reference>
<sequence length="76" mass="8116">MSEAPVPEAAPSRQLTVHQINGRLNELTRQRDVAQAQCVILSGEKAEALDLIKTLKAEVERLQGLLSAQAGSSAAH</sequence>
<reference evidence="2" key="3">
    <citation type="submission" date="2021-08" db="EMBL/GenBank/DDBJ databases">
        <authorList>
            <person name="Tani A."/>
            <person name="Ola A."/>
            <person name="Ogura Y."/>
            <person name="Katsura K."/>
            <person name="Hayashi T."/>
        </authorList>
    </citation>
    <scope>NUCLEOTIDE SEQUENCE</scope>
    <source>
        <strain evidence="2">DSM 22415</strain>
    </source>
</reference>
<reference evidence="3 4" key="1">
    <citation type="submission" date="2019-06" db="EMBL/GenBank/DDBJ databases">
        <authorList>
            <person name="Rodrigo-Torres L."/>
            <person name="Arahal R. D."/>
            <person name="Lucena T."/>
        </authorList>
    </citation>
    <scope>NUCLEOTIDE SEQUENCE [LARGE SCALE GENOMIC DNA]</scope>
    <source>
        <strain evidence="3 4">SW08-7</strain>
    </source>
</reference>
<evidence type="ECO:0000313" key="2">
    <source>
        <dbReference type="EMBL" id="GJD58158.1"/>
    </source>
</evidence>
<evidence type="ECO:0000313" key="5">
    <source>
        <dbReference type="Proteomes" id="UP001055303"/>
    </source>
</evidence>
<dbReference type="EMBL" id="CABFVH010000046">
    <property type="protein sequence ID" value="VUF15109.1"/>
    <property type="molecule type" value="Genomic_DNA"/>
</dbReference>
<dbReference type="AlphaFoldDB" id="A0A564G3N7"/>
<protein>
    <submittedName>
        <fullName evidence="3">Uncharacterized protein</fullName>
    </submittedName>
</protein>
<dbReference type="RefSeq" id="WP_144767415.1">
    <property type="nucleotide sequence ID" value="NZ_BPQI01000133.1"/>
</dbReference>
<keyword evidence="1" id="KW-0175">Coiled coil</keyword>
<dbReference type="OrthoDB" id="8025629at2"/>
<organism evidence="3 4">
    <name type="scientific">Methylobacterium dankookense</name>
    <dbReference type="NCBI Taxonomy" id="560405"/>
    <lineage>
        <taxon>Bacteria</taxon>
        <taxon>Pseudomonadati</taxon>
        <taxon>Pseudomonadota</taxon>
        <taxon>Alphaproteobacteria</taxon>
        <taxon>Hyphomicrobiales</taxon>
        <taxon>Methylobacteriaceae</taxon>
        <taxon>Methylobacterium</taxon>
    </lineage>
</organism>
<evidence type="ECO:0000313" key="4">
    <source>
        <dbReference type="Proteomes" id="UP000401717"/>
    </source>
</evidence>
<dbReference type="EMBL" id="BPQI01000133">
    <property type="protein sequence ID" value="GJD58158.1"/>
    <property type="molecule type" value="Genomic_DNA"/>
</dbReference>
<accession>A0A564G3N7</accession>
<keyword evidence="5" id="KW-1185">Reference proteome</keyword>
<proteinExistence type="predicted"/>
<feature type="coiled-coil region" evidence="1">
    <location>
        <begin position="17"/>
        <end position="65"/>
    </location>
</feature>
<gene>
    <name evidence="2" type="ORF">IFDJLNFL_4073</name>
    <name evidence="3" type="ORF">MTDSW087_04842</name>
</gene>
<evidence type="ECO:0000256" key="1">
    <source>
        <dbReference type="SAM" id="Coils"/>
    </source>
</evidence>